<accession>A0ABQ7R8C7</accession>
<sequence length="95" mass="10641">MFEIEDVISSQGSSRPHCKGGCYRCPTRTQHHRTLRPGISILRKSRTIPVPRAPALQPSRSHPRRPRPLARDNFITPPLSRSRAATVGVDVANCY</sequence>
<gene>
    <name evidence="2" type="ORF">JYU34_000714</name>
</gene>
<keyword evidence="3" id="KW-1185">Reference proteome</keyword>
<name>A0ABQ7R8C7_PLUXY</name>
<evidence type="ECO:0000313" key="3">
    <source>
        <dbReference type="Proteomes" id="UP000823941"/>
    </source>
</evidence>
<dbReference type="Proteomes" id="UP000823941">
    <property type="component" value="Chromosome 1"/>
</dbReference>
<protein>
    <submittedName>
        <fullName evidence="2">Uncharacterized protein</fullName>
    </submittedName>
</protein>
<feature type="region of interest" description="Disordered" evidence="1">
    <location>
        <begin position="49"/>
        <end position="77"/>
    </location>
</feature>
<evidence type="ECO:0000313" key="2">
    <source>
        <dbReference type="EMBL" id="KAG7313564.1"/>
    </source>
</evidence>
<organism evidence="2 3">
    <name type="scientific">Plutella xylostella</name>
    <name type="common">Diamondback moth</name>
    <name type="synonym">Plutella maculipennis</name>
    <dbReference type="NCBI Taxonomy" id="51655"/>
    <lineage>
        <taxon>Eukaryota</taxon>
        <taxon>Metazoa</taxon>
        <taxon>Ecdysozoa</taxon>
        <taxon>Arthropoda</taxon>
        <taxon>Hexapoda</taxon>
        <taxon>Insecta</taxon>
        <taxon>Pterygota</taxon>
        <taxon>Neoptera</taxon>
        <taxon>Endopterygota</taxon>
        <taxon>Lepidoptera</taxon>
        <taxon>Glossata</taxon>
        <taxon>Ditrysia</taxon>
        <taxon>Yponomeutoidea</taxon>
        <taxon>Plutellidae</taxon>
        <taxon>Plutella</taxon>
    </lineage>
</organism>
<proteinExistence type="predicted"/>
<reference evidence="2 3" key="1">
    <citation type="submission" date="2021-06" db="EMBL/GenBank/DDBJ databases">
        <title>A haploid diamondback moth (Plutella xylostella L.) genome assembly resolves 31 chromosomes and identifies a diamide resistance mutation.</title>
        <authorList>
            <person name="Ward C.M."/>
            <person name="Perry K.D."/>
            <person name="Baker G."/>
            <person name="Powis K."/>
            <person name="Heckel D.G."/>
            <person name="Baxter S.W."/>
        </authorList>
    </citation>
    <scope>NUCLEOTIDE SEQUENCE [LARGE SCALE GENOMIC DNA]</scope>
    <source>
        <strain evidence="2 3">LV</strain>
        <tissue evidence="2">Single pupa</tissue>
    </source>
</reference>
<dbReference type="EMBL" id="JAHIBW010000001">
    <property type="protein sequence ID" value="KAG7313564.1"/>
    <property type="molecule type" value="Genomic_DNA"/>
</dbReference>
<evidence type="ECO:0000256" key="1">
    <source>
        <dbReference type="SAM" id="MobiDB-lite"/>
    </source>
</evidence>
<comment type="caution">
    <text evidence="2">The sequence shown here is derived from an EMBL/GenBank/DDBJ whole genome shotgun (WGS) entry which is preliminary data.</text>
</comment>